<dbReference type="Pfam" id="PF01435">
    <property type="entry name" value="Peptidase_M48"/>
    <property type="match status" value="1"/>
</dbReference>
<keyword evidence="7 11" id="KW-0862">Zinc</keyword>
<sequence length="212" mass="22904">GLPLPKIFLITDPAPNAFAVGRDPQHASIALTTGIVEKLTKVELEGVIAHELAHVKNYDILLSTVVVTLLGVIVLIADWMGRASMGISPRGAKASFGQRDDNQQNNGALAIIAVIFLILAPIFARLIYLAISRQREYLADASGALLTRYPEGLAEALEKLTADRHQLRLANRATAGLYIVNPFKKTGTIIEEALSTHPPLAKRIAALRSMNL</sequence>
<feature type="transmembrane region" description="Helical" evidence="12">
    <location>
        <begin position="108"/>
        <end position="128"/>
    </location>
</feature>
<dbReference type="InterPro" id="IPR050083">
    <property type="entry name" value="HtpX_protease"/>
</dbReference>
<evidence type="ECO:0000256" key="1">
    <source>
        <dbReference type="ARBA" id="ARBA00004651"/>
    </source>
</evidence>
<keyword evidence="2" id="KW-1003">Cell membrane</keyword>
<keyword evidence="3 11" id="KW-0645">Protease</keyword>
<evidence type="ECO:0000256" key="3">
    <source>
        <dbReference type="ARBA" id="ARBA00022670"/>
    </source>
</evidence>
<organism evidence="14 15">
    <name type="scientific">candidate division Kazan bacterium GW2011_GWB1_45_10</name>
    <dbReference type="NCBI Taxonomy" id="1620411"/>
    <lineage>
        <taxon>Bacteria</taxon>
        <taxon>Bacteria division Kazan-3B-28</taxon>
    </lineage>
</organism>
<feature type="transmembrane region" description="Helical" evidence="12">
    <location>
        <begin position="60"/>
        <end position="80"/>
    </location>
</feature>
<protein>
    <submittedName>
        <fullName evidence="14">Protease HtpX-like protein</fullName>
    </submittedName>
</protein>
<keyword evidence="10 12" id="KW-0472">Membrane</keyword>
<dbReference type="GO" id="GO:0006508">
    <property type="term" value="P:proteolysis"/>
    <property type="evidence" value="ECO:0007669"/>
    <property type="project" value="UniProtKB-KW"/>
</dbReference>
<dbReference type="EMBL" id="LCJZ01000014">
    <property type="protein sequence ID" value="KKT86848.1"/>
    <property type="molecule type" value="Genomic_DNA"/>
</dbReference>
<keyword evidence="8 12" id="KW-1133">Transmembrane helix</keyword>
<dbReference type="AlphaFoldDB" id="A0A0G1KTD4"/>
<evidence type="ECO:0000256" key="7">
    <source>
        <dbReference type="ARBA" id="ARBA00022833"/>
    </source>
</evidence>
<evidence type="ECO:0000256" key="4">
    <source>
        <dbReference type="ARBA" id="ARBA00022692"/>
    </source>
</evidence>
<dbReference type="InterPro" id="IPR001915">
    <property type="entry name" value="Peptidase_M48"/>
</dbReference>
<keyword evidence="6 11" id="KW-0378">Hydrolase</keyword>
<dbReference type="PATRIC" id="fig|1620411.3.peg.152"/>
<evidence type="ECO:0000256" key="8">
    <source>
        <dbReference type="ARBA" id="ARBA00022989"/>
    </source>
</evidence>
<comment type="caution">
    <text evidence="14">The sequence shown here is derived from an EMBL/GenBank/DDBJ whole genome shotgun (WGS) entry which is preliminary data.</text>
</comment>
<comment type="subcellular location">
    <subcellularLocation>
        <location evidence="1">Cell membrane</location>
        <topology evidence="1">Multi-pass membrane protein</topology>
    </subcellularLocation>
</comment>
<dbReference type="GO" id="GO:0004222">
    <property type="term" value="F:metalloendopeptidase activity"/>
    <property type="evidence" value="ECO:0007669"/>
    <property type="project" value="InterPro"/>
</dbReference>
<evidence type="ECO:0000256" key="6">
    <source>
        <dbReference type="ARBA" id="ARBA00022801"/>
    </source>
</evidence>
<evidence type="ECO:0000256" key="2">
    <source>
        <dbReference type="ARBA" id="ARBA00022475"/>
    </source>
</evidence>
<dbReference type="CDD" id="cd07340">
    <property type="entry name" value="M48B_Htpx_like"/>
    <property type="match status" value="1"/>
</dbReference>
<evidence type="ECO:0000256" key="5">
    <source>
        <dbReference type="ARBA" id="ARBA00022723"/>
    </source>
</evidence>
<evidence type="ECO:0000313" key="15">
    <source>
        <dbReference type="Proteomes" id="UP000033958"/>
    </source>
</evidence>
<comment type="cofactor">
    <cofactor evidence="11">
        <name>Zn(2+)</name>
        <dbReference type="ChEBI" id="CHEBI:29105"/>
    </cofactor>
    <text evidence="11">Binds 1 zinc ion per subunit.</text>
</comment>
<reference evidence="14 15" key="1">
    <citation type="journal article" date="2015" name="Nature">
        <title>rRNA introns, odd ribosomes, and small enigmatic genomes across a large radiation of phyla.</title>
        <authorList>
            <person name="Brown C.T."/>
            <person name="Hug L.A."/>
            <person name="Thomas B.C."/>
            <person name="Sharon I."/>
            <person name="Castelle C.J."/>
            <person name="Singh A."/>
            <person name="Wilkins M.J."/>
            <person name="Williams K.H."/>
            <person name="Banfield J.F."/>
        </authorList>
    </citation>
    <scope>NUCLEOTIDE SEQUENCE [LARGE SCALE GENOMIC DNA]</scope>
</reference>
<name>A0A0G1KTD4_UNCK3</name>
<evidence type="ECO:0000256" key="12">
    <source>
        <dbReference type="SAM" id="Phobius"/>
    </source>
</evidence>
<dbReference type="Proteomes" id="UP000033958">
    <property type="component" value="Unassembled WGS sequence"/>
</dbReference>
<dbReference type="GO" id="GO:0005886">
    <property type="term" value="C:plasma membrane"/>
    <property type="evidence" value="ECO:0007669"/>
    <property type="project" value="UniProtKB-SubCell"/>
</dbReference>
<evidence type="ECO:0000313" key="14">
    <source>
        <dbReference type="EMBL" id="KKT86848.1"/>
    </source>
</evidence>
<evidence type="ECO:0000259" key="13">
    <source>
        <dbReference type="Pfam" id="PF01435"/>
    </source>
</evidence>
<dbReference type="PANTHER" id="PTHR43221:SF1">
    <property type="entry name" value="PROTEASE HTPX"/>
    <property type="match status" value="1"/>
</dbReference>
<dbReference type="Gene3D" id="3.30.2010.10">
    <property type="entry name" value="Metalloproteases ('zincins'), catalytic domain"/>
    <property type="match status" value="1"/>
</dbReference>
<evidence type="ECO:0000256" key="9">
    <source>
        <dbReference type="ARBA" id="ARBA00023049"/>
    </source>
</evidence>
<feature type="non-terminal residue" evidence="14">
    <location>
        <position position="1"/>
    </location>
</feature>
<gene>
    <name evidence="14" type="ORF">VE97_C0014G0004</name>
</gene>
<evidence type="ECO:0000256" key="10">
    <source>
        <dbReference type="ARBA" id="ARBA00023136"/>
    </source>
</evidence>
<accession>A0A0G1KTD4</accession>
<keyword evidence="9 11" id="KW-0482">Metalloprotease</keyword>
<keyword evidence="4 12" id="KW-0812">Transmembrane</keyword>
<proteinExistence type="inferred from homology"/>
<dbReference type="PANTHER" id="PTHR43221">
    <property type="entry name" value="PROTEASE HTPX"/>
    <property type="match status" value="1"/>
</dbReference>
<keyword evidence="5" id="KW-0479">Metal-binding</keyword>
<evidence type="ECO:0000256" key="11">
    <source>
        <dbReference type="RuleBase" id="RU003983"/>
    </source>
</evidence>
<comment type="similarity">
    <text evidence="11">Belongs to the peptidase M48 family.</text>
</comment>
<feature type="domain" description="Peptidase M48" evidence="13">
    <location>
        <begin position="3"/>
        <end position="210"/>
    </location>
</feature>
<dbReference type="GO" id="GO:0046872">
    <property type="term" value="F:metal ion binding"/>
    <property type="evidence" value="ECO:0007669"/>
    <property type="project" value="UniProtKB-KW"/>
</dbReference>